<dbReference type="OMA" id="ADQFNIH"/>
<dbReference type="Proteomes" id="UP000030746">
    <property type="component" value="Unassembled WGS sequence"/>
</dbReference>
<dbReference type="InterPro" id="IPR018247">
    <property type="entry name" value="EF_Hand_1_Ca_BS"/>
</dbReference>
<dbReference type="SUPFAM" id="SSF47473">
    <property type="entry name" value="EF-hand"/>
    <property type="match status" value="1"/>
</dbReference>
<name>V3ZTJ0_LOTGI</name>
<dbReference type="PANTHER" id="PTHR23104:SF1">
    <property type="entry name" value="EF-HAND DOMAIN-CONTAINING PROTEIN"/>
    <property type="match status" value="1"/>
</dbReference>
<evidence type="ECO:0000256" key="1">
    <source>
        <dbReference type="ARBA" id="ARBA00022729"/>
    </source>
</evidence>
<dbReference type="STRING" id="225164.V3ZTJ0"/>
<reference evidence="7 8" key="1">
    <citation type="journal article" date="2013" name="Nature">
        <title>Insights into bilaterian evolution from three spiralian genomes.</title>
        <authorList>
            <person name="Simakov O."/>
            <person name="Marletaz F."/>
            <person name="Cho S.J."/>
            <person name="Edsinger-Gonzales E."/>
            <person name="Havlak P."/>
            <person name="Hellsten U."/>
            <person name="Kuo D.H."/>
            <person name="Larsson T."/>
            <person name="Lv J."/>
            <person name="Arendt D."/>
            <person name="Savage R."/>
            <person name="Osoegawa K."/>
            <person name="de Jong P."/>
            <person name="Grimwood J."/>
            <person name="Chapman J.A."/>
            <person name="Shapiro H."/>
            <person name="Aerts A."/>
            <person name="Otillar R.P."/>
            <person name="Terry A.Y."/>
            <person name="Boore J.L."/>
            <person name="Grigoriev I.V."/>
            <person name="Lindberg D.R."/>
            <person name="Seaver E.C."/>
            <person name="Weisblat D.A."/>
            <person name="Putnam N.H."/>
            <person name="Rokhsar D.S."/>
        </authorList>
    </citation>
    <scope>NUCLEOTIDE SEQUENCE [LARGE SCALE GENOMIC DNA]</scope>
</reference>
<dbReference type="KEGG" id="lgi:LOTGIDRAFT_234943"/>
<feature type="region of interest" description="Disordered" evidence="4">
    <location>
        <begin position="209"/>
        <end position="241"/>
    </location>
</feature>
<feature type="domain" description="EF-hand" evidence="6">
    <location>
        <begin position="140"/>
        <end position="175"/>
    </location>
</feature>
<feature type="region of interest" description="Disordered" evidence="4">
    <location>
        <begin position="32"/>
        <end position="51"/>
    </location>
</feature>
<keyword evidence="2" id="KW-0677">Repeat</keyword>
<dbReference type="OrthoDB" id="289247at2759"/>
<keyword evidence="8" id="KW-1185">Reference proteome</keyword>
<evidence type="ECO:0000313" key="7">
    <source>
        <dbReference type="EMBL" id="ESO87697.1"/>
    </source>
</evidence>
<feature type="signal peptide" evidence="5">
    <location>
        <begin position="1"/>
        <end position="29"/>
    </location>
</feature>
<evidence type="ECO:0000256" key="5">
    <source>
        <dbReference type="SAM" id="SignalP"/>
    </source>
</evidence>
<evidence type="ECO:0000256" key="2">
    <source>
        <dbReference type="ARBA" id="ARBA00022737"/>
    </source>
</evidence>
<dbReference type="AlphaFoldDB" id="V3ZTJ0"/>
<dbReference type="GO" id="GO:0005509">
    <property type="term" value="F:calcium ion binding"/>
    <property type="evidence" value="ECO:0007669"/>
    <property type="project" value="InterPro"/>
</dbReference>
<dbReference type="InterPro" id="IPR011992">
    <property type="entry name" value="EF-hand-dom_pair"/>
</dbReference>
<evidence type="ECO:0000259" key="6">
    <source>
        <dbReference type="PROSITE" id="PS50222"/>
    </source>
</evidence>
<gene>
    <name evidence="7" type="ORF">LOTGIDRAFT_234943</name>
</gene>
<dbReference type="PROSITE" id="PS50222">
    <property type="entry name" value="EF_HAND_2"/>
    <property type="match status" value="1"/>
</dbReference>
<sequence length="241" mass="28294">MLNQGRKKELSTMFVYSLLFIGLIQYATAHEGHHNPAPTGQPGAPNSFHDSNMVHNEQHIKEHMQNEVNVNKPMSKEEMEFNYFRLHDTSKDNRLDGLEILAALSHMMPAPEFLPQEIQGKTPEEVAAMKAAREKEMFDNYVQIIDKVLQEDDRDQDGYLSYAEFQMARRRDEQRMQEAQAQMTPEQLQQQKAMVEQYQQQMAAQHQQYQYQQQQAYQQQQQAAQQQQQQQQPVVNMNQKH</sequence>
<protein>
    <recommendedName>
        <fullName evidence="6">EF-hand domain-containing protein</fullName>
    </recommendedName>
</protein>
<proteinExistence type="predicted"/>
<dbReference type="InterPro" id="IPR052110">
    <property type="entry name" value="MCFD2-like"/>
</dbReference>
<evidence type="ECO:0000256" key="3">
    <source>
        <dbReference type="ARBA" id="ARBA00022837"/>
    </source>
</evidence>
<dbReference type="PANTHER" id="PTHR23104">
    <property type="entry name" value="MULTIPLE COAGULATION FACTOR DEFICIENCY PROTEIN 2 NEURAL STEM CELL DERIVED NEURONAL SURVIVAL PROTEIN"/>
    <property type="match status" value="1"/>
</dbReference>
<dbReference type="RefSeq" id="XP_009061594.1">
    <property type="nucleotide sequence ID" value="XM_009063346.1"/>
</dbReference>
<dbReference type="GeneID" id="20249697"/>
<feature type="chain" id="PRO_5004715474" description="EF-hand domain-containing protein" evidence="5">
    <location>
        <begin position="30"/>
        <end position="241"/>
    </location>
</feature>
<evidence type="ECO:0000313" key="8">
    <source>
        <dbReference type="Proteomes" id="UP000030746"/>
    </source>
</evidence>
<organism evidence="7 8">
    <name type="scientific">Lottia gigantea</name>
    <name type="common">Giant owl limpet</name>
    <dbReference type="NCBI Taxonomy" id="225164"/>
    <lineage>
        <taxon>Eukaryota</taxon>
        <taxon>Metazoa</taxon>
        <taxon>Spiralia</taxon>
        <taxon>Lophotrochozoa</taxon>
        <taxon>Mollusca</taxon>
        <taxon>Gastropoda</taxon>
        <taxon>Patellogastropoda</taxon>
        <taxon>Lottioidea</taxon>
        <taxon>Lottiidae</taxon>
        <taxon>Lottia</taxon>
    </lineage>
</organism>
<dbReference type="InterPro" id="IPR002048">
    <property type="entry name" value="EF_hand_dom"/>
</dbReference>
<keyword evidence="3" id="KW-0106">Calcium</keyword>
<feature type="compositionally biased region" description="Low complexity" evidence="4">
    <location>
        <begin position="209"/>
        <end position="232"/>
    </location>
</feature>
<accession>V3ZTJ0</accession>
<dbReference type="CTD" id="20249697"/>
<keyword evidence="1 5" id="KW-0732">Signal</keyword>
<dbReference type="Gene3D" id="1.10.238.10">
    <property type="entry name" value="EF-hand"/>
    <property type="match status" value="1"/>
</dbReference>
<dbReference type="HOGENOM" id="CLU_100744_1_0_1"/>
<dbReference type="EMBL" id="KB202849">
    <property type="protein sequence ID" value="ESO87697.1"/>
    <property type="molecule type" value="Genomic_DNA"/>
</dbReference>
<evidence type="ECO:0000256" key="4">
    <source>
        <dbReference type="SAM" id="MobiDB-lite"/>
    </source>
</evidence>
<dbReference type="PROSITE" id="PS00018">
    <property type="entry name" value="EF_HAND_1"/>
    <property type="match status" value="2"/>
</dbReference>